<dbReference type="PANTHER" id="PTHR19316">
    <property type="entry name" value="PROTEIN FOLDING REGULATOR"/>
    <property type="match status" value="1"/>
</dbReference>
<dbReference type="GO" id="GO:0005783">
    <property type="term" value="C:endoplasmic reticulum"/>
    <property type="evidence" value="ECO:0007669"/>
    <property type="project" value="TreeGrafter"/>
</dbReference>
<gene>
    <name evidence="1" type="ORF">CBOVIS_LOCUS6322</name>
</gene>
<dbReference type="SUPFAM" id="SSF48371">
    <property type="entry name" value="ARM repeat"/>
    <property type="match status" value="1"/>
</dbReference>
<dbReference type="Proteomes" id="UP000494206">
    <property type="component" value="Unassembled WGS sequence"/>
</dbReference>
<dbReference type="InterPro" id="IPR016024">
    <property type="entry name" value="ARM-type_fold"/>
</dbReference>
<sequence>MSDGVPAHYWKNLLAITTKAQAENPDNTPVAPMSAENKEWLEQVMKELVNETDPFKQLDGVLKGLHQYSSRIATVNGAEFDEILNLCDRLDELLAIADLSKMFLNNGGILILESMIFQTRNEEVRRSFAQVILTWAENNEVAQNGIVEAGFLEKLLNLLSKDEVKQPLASSLLSAISGTVRSNIAAFDKFRELKGPELFLKIVEEKNYVQVSAKAARVLTSISYTLQDSPAHAKALTKTILKVYGILVSYNQPLAELEYIREFILTYIEWNDLDEQERELLLLKLDEESRRDLDDTNSTMIANLQKKFAPLRTG</sequence>
<comment type="caution">
    <text evidence="1">The sequence shown here is derived from an EMBL/GenBank/DDBJ whole genome shotgun (WGS) entry which is preliminary data.</text>
</comment>
<dbReference type="InterPro" id="IPR050693">
    <property type="entry name" value="Hsp70_NEF-Inhibitors"/>
</dbReference>
<accession>A0A8S1ER79</accession>
<dbReference type="Gene3D" id="1.25.10.10">
    <property type="entry name" value="Leucine-rich Repeat Variant"/>
    <property type="match status" value="1"/>
</dbReference>
<dbReference type="OrthoDB" id="10250458at2759"/>
<protein>
    <recommendedName>
        <fullName evidence="3">Nucleotide exchange factor Fes1 domain-containing protein</fullName>
    </recommendedName>
</protein>
<dbReference type="GO" id="GO:0000774">
    <property type="term" value="F:adenyl-nucleotide exchange factor activity"/>
    <property type="evidence" value="ECO:0007669"/>
    <property type="project" value="TreeGrafter"/>
</dbReference>
<evidence type="ECO:0008006" key="3">
    <source>
        <dbReference type="Google" id="ProtNLM"/>
    </source>
</evidence>
<evidence type="ECO:0000313" key="1">
    <source>
        <dbReference type="EMBL" id="CAB3403919.1"/>
    </source>
</evidence>
<dbReference type="PANTHER" id="PTHR19316:SF18">
    <property type="entry name" value="HSP70-BINDING PROTEIN 1"/>
    <property type="match status" value="1"/>
</dbReference>
<reference evidence="1 2" key="1">
    <citation type="submission" date="2020-04" db="EMBL/GenBank/DDBJ databases">
        <authorList>
            <person name="Laetsch R D."/>
            <person name="Stevens L."/>
            <person name="Kumar S."/>
            <person name="Blaxter L. M."/>
        </authorList>
    </citation>
    <scope>NUCLEOTIDE SEQUENCE [LARGE SCALE GENOMIC DNA]</scope>
</reference>
<dbReference type="EMBL" id="CADEPM010000004">
    <property type="protein sequence ID" value="CAB3403919.1"/>
    <property type="molecule type" value="Genomic_DNA"/>
</dbReference>
<proteinExistence type="predicted"/>
<name>A0A8S1ER79_9PELO</name>
<keyword evidence="2" id="KW-1185">Reference proteome</keyword>
<evidence type="ECO:0000313" key="2">
    <source>
        <dbReference type="Proteomes" id="UP000494206"/>
    </source>
</evidence>
<dbReference type="AlphaFoldDB" id="A0A8S1ER79"/>
<organism evidence="1 2">
    <name type="scientific">Caenorhabditis bovis</name>
    <dbReference type="NCBI Taxonomy" id="2654633"/>
    <lineage>
        <taxon>Eukaryota</taxon>
        <taxon>Metazoa</taxon>
        <taxon>Ecdysozoa</taxon>
        <taxon>Nematoda</taxon>
        <taxon>Chromadorea</taxon>
        <taxon>Rhabditida</taxon>
        <taxon>Rhabditina</taxon>
        <taxon>Rhabditomorpha</taxon>
        <taxon>Rhabditoidea</taxon>
        <taxon>Rhabditidae</taxon>
        <taxon>Peloderinae</taxon>
        <taxon>Caenorhabditis</taxon>
    </lineage>
</organism>
<dbReference type="InterPro" id="IPR011989">
    <property type="entry name" value="ARM-like"/>
</dbReference>